<dbReference type="EMBL" id="NHYD01003382">
    <property type="protein sequence ID" value="PPQ79269.1"/>
    <property type="molecule type" value="Genomic_DNA"/>
</dbReference>
<feature type="compositionally biased region" description="Low complexity" evidence="1">
    <location>
        <begin position="247"/>
        <end position="258"/>
    </location>
</feature>
<proteinExistence type="predicted"/>
<reference evidence="2 3" key="1">
    <citation type="journal article" date="2018" name="Evol. Lett.">
        <title>Horizontal gene cluster transfer increased hallucinogenic mushroom diversity.</title>
        <authorList>
            <person name="Reynolds H.T."/>
            <person name="Vijayakumar V."/>
            <person name="Gluck-Thaler E."/>
            <person name="Korotkin H.B."/>
            <person name="Matheny P.B."/>
            <person name="Slot J.C."/>
        </authorList>
    </citation>
    <scope>NUCLEOTIDE SEQUENCE [LARGE SCALE GENOMIC DNA]</scope>
    <source>
        <strain evidence="2 3">2631</strain>
    </source>
</reference>
<evidence type="ECO:0000256" key="1">
    <source>
        <dbReference type="SAM" id="MobiDB-lite"/>
    </source>
</evidence>
<evidence type="ECO:0000313" key="2">
    <source>
        <dbReference type="EMBL" id="PPQ79269.1"/>
    </source>
</evidence>
<feature type="region of interest" description="Disordered" evidence="1">
    <location>
        <begin position="247"/>
        <end position="331"/>
    </location>
</feature>
<feature type="region of interest" description="Disordered" evidence="1">
    <location>
        <begin position="130"/>
        <end position="179"/>
    </location>
</feature>
<comment type="caution">
    <text evidence="2">The sequence shown here is derived from an EMBL/GenBank/DDBJ whole genome shotgun (WGS) entry which is preliminary data.</text>
</comment>
<name>A0A409WLA9_PSICY</name>
<feature type="compositionally biased region" description="Basic and acidic residues" evidence="1">
    <location>
        <begin position="132"/>
        <end position="179"/>
    </location>
</feature>
<feature type="compositionally biased region" description="Pro residues" evidence="1">
    <location>
        <begin position="312"/>
        <end position="324"/>
    </location>
</feature>
<dbReference type="AlphaFoldDB" id="A0A409WLA9"/>
<evidence type="ECO:0000313" key="3">
    <source>
        <dbReference type="Proteomes" id="UP000283269"/>
    </source>
</evidence>
<dbReference type="Proteomes" id="UP000283269">
    <property type="component" value="Unassembled WGS sequence"/>
</dbReference>
<feature type="compositionally biased region" description="Polar residues" evidence="1">
    <location>
        <begin position="273"/>
        <end position="303"/>
    </location>
</feature>
<dbReference type="InParanoid" id="A0A409WLA9"/>
<sequence>MRREVRACEAVKEGVQQERYELKKEIGRLVKRVQVEYDYKKWSVSWMQLSSLADEGTGVAVHQPTPPHCFHSRRSYPNPSPYAPCNPHSLRAALHRASCARKPVPQHSRCGWEAELDGCVCMRGMRRRGREIHRDKREEKRDGQRYKEWVGRSSENDRHVHRERERENGKEGEGSWDERGGLGLVLDLGDAEEDRWGWRSLRDADTDEGGDGGRADLRDARLLPVILALVSTLANAWAASASMATSAASSSSSTATSTPPVSLAKTDIGTRGAATSTRTLASSIPATAPALSSESNSRPSTIASGRARASSPSPPPPPFPPPQTSIPRSRC</sequence>
<protein>
    <submittedName>
        <fullName evidence="2">Uncharacterized protein</fullName>
    </submittedName>
</protein>
<keyword evidence="3" id="KW-1185">Reference proteome</keyword>
<gene>
    <name evidence="2" type="ORF">CVT25_002737</name>
</gene>
<organism evidence="2 3">
    <name type="scientific">Psilocybe cyanescens</name>
    <dbReference type="NCBI Taxonomy" id="93625"/>
    <lineage>
        <taxon>Eukaryota</taxon>
        <taxon>Fungi</taxon>
        <taxon>Dikarya</taxon>
        <taxon>Basidiomycota</taxon>
        <taxon>Agaricomycotina</taxon>
        <taxon>Agaricomycetes</taxon>
        <taxon>Agaricomycetidae</taxon>
        <taxon>Agaricales</taxon>
        <taxon>Agaricineae</taxon>
        <taxon>Strophariaceae</taxon>
        <taxon>Psilocybe</taxon>
    </lineage>
</organism>
<accession>A0A409WLA9</accession>